<dbReference type="eggNOG" id="ENOG502Z9YQ">
    <property type="taxonomic scope" value="Bacteria"/>
</dbReference>
<dbReference type="InterPro" id="IPR022523">
    <property type="entry name" value="Flagellar_regulator_FliZ"/>
</dbReference>
<name>A0A1H3VGS9_9GAMM</name>
<sequence>MSQSARKKLLLSRYLKDFKHKQTHCSNCGKSLDRVSLVYQSKPLNKKALEYLDRKIDDDTWESMQEELIPLCRFCSEVFCKPPAHYFNIKSFTRYLIDQTEVQYSTMREYVIRLRRLDELLIARRYPSERLAENESVQQQICSDIPNLEQNTYRSALRKYDQFLDWEKNLSRETALML</sequence>
<dbReference type="Proteomes" id="UP000187280">
    <property type="component" value="Unassembled WGS sequence"/>
</dbReference>
<reference evidence="1 2" key="1">
    <citation type="submission" date="2016-10" db="EMBL/GenBank/DDBJ databases">
        <authorList>
            <person name="de Groot N.N."/>
        </authorList>
    </citation>
    <scope>NUCLEOTIDE SEQUENCE [LARGE SCALE GENOMIC DNA]</scope>
    <source>
        <strain evidence="1 2">ATCC 29281</strain>
    </source>
</reference>
<dbReference type="GeneID" id="97762955"/>
<accession>A0A1H3VGS9</accession>
<gene>
    <name evidence="1" type="ORF">SAMN02982996_00002</name>
</gene>
<evidence type="ECO:0000313" key="2">
    <source>
        <dbReference type="Proteomes" id="UP000187280"/>
    </source>
</evidence>
<dbReference type="EMBL" id="FNQS01000001">
    <property type="protein sequence ID" value="SDZ74005.1"/>
    <property type="molecule type" value="Genomic_DNA"/>
</dbReference>
<dbReference type="NCBIfam" id="TIGR03823">
    <property type="entry name" value="FliZ"/>
    <property type="match status" value="1"/>
</dbReference>
<proteinExistence type="predicted"/>
<organism evidence="1 2">
    <name type="scientific">Lonsdalea quercina</name>
    <dbReference type="NCBI Taxonomy" id="71657"/>
    <lineage>
        <taxon>Bacteria</taxon>
        <taxon>Pseudomonadati</taxon>
        <taxon>Pseudomonadota</taxon>
        <taxon>Gammaproteobacteria</taxon>
        <taxon>Enterobacterales</taxon>
        <taxon>Pectobacteriaceae</taxon>
        <taxon>Lonsdalea</taxon>
    </lineage>
</organism>
<dbReference type="STRING" id="71657.SAMN02982996_00002"/>
<protein>
    <submittedName>
        <fullName evidence="1">FliZ protein</fullName>
    </submittedName>
</protein>
<dbReference type="AlphaFoldDB" id="A0A1H3VGS9"/>
<dbReference type="RefSeq" id="WP_074727610.1">
    <property type="nucleotide sequence ID" value="NZ_FNQS01000001.1"/>
</dbReference>
<evidence type="ECO:0000313" key="1">
    <source>
        <dbReference type="EMBL" id="SDZ74005.1"/>
    </source>
</evidence>
<keyword evidence="2" id="KW-1185">Reference proteome</keyword>